<dbReference type="RefSeq" id="WP_434028351.1">
    <property type="nucleotide sequence ID" value="NZ_BNBA01000001.1"/>
</dbReference>
<dbReference type="Proteomes" id="UP000623958">
    <property type="component" value="Unassembled WGS sequence"/>
</dbReference>
<dbReference type="Gene3D" id="3.40.50.850">
    <property type="entry name" value="Isochorismatase-like"/>
    <property type="match status" value="1"/>
</dbReference>
<evidence type="ECO:0000313" key="3">
    <source>
        <dbReference type="EMBL" id="GHH46620.1"/>
    </source>
</evidence>
<dbReference type="PANTHER" id="PTHR43540">
    <property type="entry name" value="PEROXYUREIDOACRYLATE/UREIDOACRYLATE AMIDOHYDROLASE-RELATED"/>
    <property type="match status" value="1"/>
</dbReference>
<feature type="domain" description="Isochorismatase-like" evidence="2">
    <location>
        <begin position="11"/>
        <end position="175"/>
    </location>
</feature>
<evidence type="ECO:0000259" key="2">
    <source>
        <dbReference type="Pfam" id="PF00857"/>
    </source>
</evidence>
<reference evidence="3" key="1">
    <citation type="journal article" date="2014" name="Int. J. Syst. Evol. Microbiol.">
        <title>Complete genome sequence of Corynebacterium casei LMG S-19264T (=DSM 44701T), isolated from a smear-ripened cheese.</title>
        <authorList>
            <consortium name="US DOE Joint Genome Institute (JGI-PGF)"/>
            <person name="Walter F."/>
            <person name="Albersmeier A."/>
            <person name="Kalinowski J."/>
            <person name="Ruckert C."/>
        </authorList>
    </citation>
    <scope>NUCLEOTIDE SEQUENCE</scope>
    <source>
        <strain evidence="3">JCM 13306</strain>
    </source>
</reference>
<dbReference type="InterPro" id="IPR050272">
    <property type="entry name" value="Isochorismatase-like_hydrls"/>
</dbReference>
<protein>
    <submittedName>
        <fullName evidence="3">Isochorismatase</fullName>
    </submittedName>
</protein>
<comment type="caution">
    <text evidence="3">The sequence shown here is derived from an EMBL/GenBank/DDBJ whole genome shotgun (WGS) entry which is preliminary data.</text>
</comment>
<dbReference type="SUPFAM" id="SSF52499">
    <property type="entry name" value="Isochorismatase-like hydrolases"/>
    <property type="match status" value="1"/>
</dbReference>
<keyword evidence="4" id="KW-1185">Reference proteome</keyword>
<dbReference type="AlphaFoldDB" id="A0A919F4H2"/>
<proteinExistence type="predicted"/>
<dbReference type="GO" id="GO:0016787">
    <property type="term" value="F:hydrolase activity"/>
    <property type="evidence" value="ECO:0007669"/>
    <property type="project" value="UniProtKB-KW"/>
</dbReference>
<accession>A0A919F4H2</accession>
<dbReference type="Pfam" id="PF00857">
    <property type="entry name" value="Isochorismatase"/>
    <property type="match status" value="1"/>
</dbReference>
<gene>
    <name evidence="3" type="primary">entB</name>
    <name evidence="3" type="ORF">GCM10009090_01980</name>
</gene>
<dbReference type="EMBL" id="BNBA01000001">
    <property type="protein sequence ID" value="GHH46620.1"/>
    <property type="molecule type" value="Genomic_DNA"/>
</dbReference>
<evidence type="ECO:0000256" key="1">
    <source>
        <dbReference type="ARBA" id="ARBA00022801"/>
    </source>
</evidence>
<dbReference type="InterPro" id="IPR000868">
    <property type="entry name" value="Isochorismatase-like_dom"/>
</dbReference>
<reference evidence="3" key="2">
    <citation type="submission" date="2020-09" db="EMBL/GenBank/DDBJ databases">
        <authorList>
            <person name="Sun Q."/>
            <person name="Ohkuma M."/>
        </authorList>
    </citation>
    <scope>NUCLEOTIDE SEQUENCE</scope>
    <source>
        <strain evidence="3">JCM 13306</strain>
    </source>
</reference>
<organism evidence="3 4">
    <name type="scientific">Xanthomonas boreopolis</name>
    <dbReference type="NCBI Taxonomy" id="86183"/>
    <lineage>
        <taxon>Bacteria</taxon>
        <taxon>Pseudomonadati</taxon>
        <taxon>Pseudomonadota</taxon>
        <taxon>Gammaproteobacteria</taxon>
        <taxon>Lysobacterales</taxon>
        <taxon>Lysobacteraceae</taxon>
        <taxon>Xanthomonas</taxon>
    </lineage>
</organism>
<dbReference type="PANTHER" id="PTHR43540:SF6">
    <property type="entry name" value="ISOCHORISMATASE-LIKE DOMAIN-CONTAINING PROTEIN"/>
    <property type="match status" value="1"/>
</dbReference>
<name>A0A919F4H2_9XANT</name>
<keyword evidence="1" id="KW-0378">Hydrolase</keyword>
<dbReference type="CDD" id="cd00431">
    <property type="entry name" value="cysteine_hydrolases"/>
    <property type="match status" value="1"/>
</dbReference>
<sequence length="192" mass="21050">MSPPRAPSRPALLVIDMIGRFDFPEAEAMAASVRKATQAIAALLEVCRRREVPVIFANDNFAQWKVDFRGLIASARESGGLGLEVADRLHPTEDDYYVLKPKHSAFLATPLPVLLAKLQVGTLYLSGMTADSCVLATALDGNAREYRVRVIRQAVAGLSGPLRQAMELMQLSPAVDVVGMQDAMRAFERNRR</sequence>
<dbReference type="InterPro" id="IPR036380">
    <property type="entry name" value="Isochorismatase-like_sf"/>
</dbReference>
<evidence type="ECO:0000313" key="4">
    <source>
        <dbReference type="Proteomes" id="UP000623958"/>
    </source>
</evidence>